<reference evidence="1" key="2">
    <citation type="submission" date="2022-01" db="EMBL/GenBank/DDBJ databases">
        <authorList>
            <person name="Yamashiro T."/>
            <person name="Shiraishi A."/>
            <person name="Satake H."/>
            <person name="Nakayama K."/>
        </authorList>
    </citation>
    <scope>NUCLEOTIDE SEQUENCE</scope>
</reference>
<dbReference type="Pfam" id="PF08284">
    <property type="entry name" value="RVP_2"/>
    <property type="match status" value="1"/>
</dbReference>
<evidence type="ECO:0000313" key="2">
    <source>
        <dbReference type="Proteomes" id="UP001151760"/>
    </source>
</evidence>
<sequence>MAESAKRHEENSNLIKEIRGFMDAAIRNQGASIKALEIQIGQMSKGSYGPKDLDAYSIRTTLLDDALPPKEKDPGSFTLPCYINNMCFNKTLADLGASVSVMPFLTYTNIGLGELAPTKLIVELADRTVKRPKGIVENVLVWIDKFVFLVEFIILDMPEDIKTHLILGRPFLSTTHAKIDVFKRKITLKVGNDKVILVDPLYRDYIELNDLNEPLELRRNRVDDLEPTIEKEFAVMKNMDSYRDKGMGDIIVGRPFCREACIKARLQQDAAIVEEYIKNKKVKEWLTRGHVSVHEME</sequence>
<accession>A0ABQ5GF61</accession>
<keyword evidence="2" id="KW-1185">Reference proteome</keyword>
<dbReference type="InterPro" id="IPR021109">
    <property type="entry name" value="Peptidase_aspartic_dom_sf"/>
</dbReference>
<dbReference type="Gene3D" id="2.40.70.10">
    <property type="entry name" value="Acid Proteases"/>
    <property type="match status" value="1"/>
</dbReference>
<proteinExistence type="predicted"/>
<comment type="caution">
    <text evidence="1">The sequence shown here is derived from an EMBL/GenBank/DDBJ whole genome shotgun (WGS) entry which is preliminary data.</text>
</comment>
<dbReference type="SUPFAM" id="SSF50630">
    <property type="entry name" value="Acid proteases"/>
    <property type="match status" value="1"/>
</dbReference>
<dbReference type="Proteomes" id="UP001151760">
    <property type="component" value="Unassembled WGS sequence"/>
</dbReference>
<dbReference type="CDD" id="cd00303">
    <property type="entry name" value="retropepsin_like"/>
    <property type="match status" value="1"/>
</dbReference>
<dbReference type="PANTHER" id="PTHR33067:SF9">
    <property type="entry name" value="RNA-DIRECTED DNA POLYMERASE"/>
    <property type="match status" value="1"/>
</dbReference>
<protein>
    <submittedName>
        <fullName evidence="1">Zinc finger, CCHC-type containing protein</fullName>
    </submittedName>
</protein>
<organism evidence="1 2">
    <name type="scientific">Tanacetum coccineum</name>
    <dbReference type="NCBI Taxonomy" id="301880"/>
    <lineage>
        <taxon>Eukaryota</taxon>
        <taxon>Viridiplantae</taxon>
        <taxon>Streptophyta</taxon>
        <taxon>Embryophyta</taxon>
        <taxon>Tracheophyta</taxon>
        <taxon>Spermatophyta</taxon>
        <taxon>Magnoliopsida</taxon>
        <taxon>eudicotyledons</taxon>
        <taxon>Gunneridae</taxon>
        <taxon>Pentapetalae</taxon>
        <taxon>asterids</taxon>
        <taxon>campanulids</taxon>
        <taxon>Asterales</taxon>
        <taxon>Asteraceae</taxon>
        <taxon>Asteroideae</taxon>
        <taxon>Anthemideae</taxon>
        <taxon>Anthemidinae</taxon>
        <taxon>Tanacetum</taxon>
    </lineage>
</organism>
<dbReference type="PANTHER" id="PTHR33067">
    <property type="entry name" value="RNA-DIRECTED DNA POLYMERASE-RELATED"/>
    <property type="match status" value="1"/>
</dbReference>
<reference evidence="1" key="1">
    <citation type="journal article" date="2022" name="Int. J. Mol. Sci.">
        <title>Draft Genome of Tanacetum Coccineum: Genomic Comparison of Closely Related Tanacetum-Family Plants.</title>
        <authorList>
            <person name="Yamashiro T."/>
            <person name="Shiraishi A."/>
            <person name="Nakayama K."/>
            <person name="Satake H."/>
        </authorList>
    </citation>
    <scope>NUCLEOTIDE SEQUENCE</scope>
</reference>
<gene>
    <name evidence="1" type="ORF">Tco_1033030</name>
</gene>
<name>A0ABQ5GF61_9ASTR</name>
<dbReference type="EMBL" id="BQNB010018379">
    <property type="protein sequence ID" value="GJT73744.1"/>
    <property type="molecule type" value="Genomic_DNA"/>
</dbReference>
<evidence type="ECO:0000313" key="1">
    <source>
        <dbReference type="EMBL" id="GJT73744.1"/>
    </source>
</evidence>